<protein>
    <submittedName>
        <fullName evidence="4">GNAT family N-acetyltransferase</fullName>
    </submittedName>
</protein>
<proteinExistence type="predicted"/>
<evidence type="ECO:0000313" key="5">
    <source>
        <dbReference type="Proteomes" id="UP000287866"/>
    </source>
</evidence>
<dbReference type="AlphaFoldDB" id="A0A8T6R4R5"/>
<dbReference type="Pfam" id="PF00583">
    <property type="entry name" value="Acetyltransf_1"/>
    <property type="match status" value="1"/>
</dbReference>
<gene>
    <name evidence="4" type="ORF">EPD83_004050</name>
</gene>
<comment type="caution">
    <text evidence="4">The sequence shown here is derived from an EMBL/GenBank/DDBJ whole genome shotgun (WGS) entry which is preliminary data.</text>
</comment>
<dbReference type="RefSeq" id="WP_164896899.1">
    <property type="nucleotide sequence ID" value="NZ_SAYU02000008.1"/>
</dbReference>
<sequence>MGRRPVEVSPVRDDLTPLTALWLEAKVDAGTSREVCARALSDGRFAAALRRPGVQAYVATLDGTPVGYTITTDNPFGLSPTPEIAVEQLFVVPDARRHGVAKSLLAAVLSAAERAGCEQVVSNVPTTSREANRFFARLGFGSVVTRRVVATGVLRRRLAPETAETGLELTRRRRSLRQRAFSPSRSA</sequence>
<dbReference type="CDD" id="cd04301">
    <property type="entry name" value="NAT_SF"/>
    <property type="match status" value="1"/>
</dbReference>
<evidence type="ECO:0000259" key="3">
    <source>
        <dbReference type="PROSITE" id="PS51186"/>
    </source>
</evidence>
<evidence type="ECO:0000256" key="2">
    <source>
        <dbReference type="ARBA" id="ARBA00023315"/>
    </source>
</evidence>
<dbReference type="EMBL" id="SAYU02000008">
    <property type="protein sequence ID" value="NHA67231.1"/>
    <property type="molecule type" value="Genomic_DNA"/>
</dbReference>
<feature type="domain" description="N-acetyltransferase" evidence="3">
    <location>
        <begin position="6"/>
        <end position="160"/>
    </location>
</feature>
<keyword evidence="2" id="KW-0012">Acyltransferase</keyword>
<dbReference type="SUPFAM" id="SSF55729">
    <property type="entry name" value="Acyl-CoA N-acyltransferases (Nat)"/>
    <property type="match status" value="1"/>
</dbReference>
<evidence type="ECO:0000256" key="1">
    <source>
        <dbReference type="ARBA" id="ARBA00022679"/>
    </source>
</evidence>
<keyword evidence="5" id="KW-1185">Reference proteome</keyword>
<dbReference type="GO" id="GO:0016747">
    <property type="term" value="F:acyltransferase activity, transferring groups other than amino-acyl groups"/>
    <property type="evidence" value="ECO:0007669"/>
    <property type="project" value="InterPro"/>
</dbReference>
<dbReference type="InterPro" id="IPR000182">
    <property type="entry name" value="GNAT_dom"/>
</dbReference>
<organism evidence="4 5">
    <name type="scientific">Phycicoccus flavus</name>
    <dbReference type="NCBI Taxonomy" id="2502783"/>
    <lineage>
        <taxon>Bacteria</taxon>
        <taxon>Bacillati</taxon>
        <taxon>Actinomycetota</taxon>
        <taxon>Actinomycetes</taxon>
        <taxon>Micrococcales</taxon>
        <taxon>Intrasporangiaceae</taxon>
        <taxon>Phycicoccus</taxon>
    </lineage>
</organism>
<dbReference type="Gene3D" id="3.40.630.30">
    <property type="match status" value="1"/>
</dbReference>
<dbReference type="PROSITE" id="PS51186">
    <property type="entry name" value="GNAT"/>
    <property type="match status" value="1"/>
</dbReference>
<reference evidence="4" key="1">
    <citation type="submission" date="2020-03" db="EMBL/GenBank/DDBJ databases">
        <title>Phycicoccus flavus sp. nov., a novel endophytic actinobacterium isolated from branch of Kandelia candel.</title>
        <authorList>
            <person name="Tuo L."/>
        </authorList>
    </citation>
    <scope>NUCLEOTIDE SEQUENCE</scope>
    <source>
        <strain evidence="4">CMS6Z-2</strain>
    </source>
</reference>
<dbReference type="InterPro" id="IPR050832">
    <property type="entry name" value="Bact_Acetyltransf"/>
</dbReference>
<keyword evidence="1" id="KW-0808">Transferase</keyword>
<dbReference type="Proteomes" id="UP000287866">
    <property type="component" value="Unassembled WGS sequence"/>
</dbReference>
<name>A0A8T6R4R5_9MICO</name>
<dbReference type="PANTHER" id="PTHR43877">
    <property type="entry name" value="AMINOALKYLPHOSPHONATE N-ACETYLTRANSFERASE-RELATED-RELATED"/>
    <property type="match status" value="1"/>
</dbReference>
<dbReference type="InterPro" id="IPR016181">
    <property type="entry name" value="Acyl_CoA_acyltransferase"/>
</dbReference>
<evidence type="ECO:0000313" key="4">
    <source>
        <dbReference type="EMBL" id="NHA67231.1"/>
    </source>
</evidence>
<accession>A0A8T6R4R5</accession>